<evidence type="ECO:0000256" key="1">
    <source>
        <dbReference type="SAM" id="Coils"/>
    </source>
</evidence>
<dbReference type="AlphaFoldDB" id="A0A2G8LBS5"/>
<evidence type="ECO:0000313" key="3">
    <source>
        <dbReference type="Proteomes" id="UP000230750"/>
    </source>
</evidence>
<reference evidence="2 3" key="1">
    <citation type="journal article" date="2017" name="PLoS Biol.">
        <title>The sea cucumber genome provides insights into morphological evolution and visceral regeneration.</title>
        <authorList>
            <person name="Zhang X."/>
            <person name="Sun L."/>
            <person name="Yuan J."/>
            <person name="Sun Y."/>
            <person name="Gao Y."/>
            <person name="Zhang L."/>
            <person name="Li S."/>
            <person name="Dai H."/>
            <person name="Hamel J.F."/>
            <person name="Liu C."/>
            <person name="Yu Y."/>
            <person name="Liu S."/>
            <person name="Lin W."/>
            <person name="Guo K."/>
            <person name="Jin S."/>
            <person name="Xu P."/>
            <person name="Storey K.B."/>
            <person name="Huan P."/>
            <person name="Zhang T."/>
            <person name="Zhou Y."/>
            <person name="Zhang J."/>
            <person name="Lin C."/>
            <person name="Li X."/>
            <person name="Xing L."/>
            <person name="Huo D."/>
            <person name="Sun M."/>
            <person name="Wang L."/>
            <person name="Mercier A."/>
            <person name="Li F."/>
            <person name="Yang H."/>
            <person name="Xiang J."/>
        </authorList>
    </citation>
    <scope>NUCLEOTIDE SEQUENCE [LARGE SCALE GENOMIC DNA]</scope>
    <source>
        <strain evidence="2">Shaxun</strain>
        <tissue evidence="2">Muscle</tissue>
    </source>
</reference>
<protein>
    <submittedName>
        <fullName evidence="2">Uncharacterized protein</fullName>
    </submittedName>
</protein>
<dbReference type="Pfam" id="PF14645">
    <property type="entry name" value="Chibby"/>
    <property type="match status" value="1"/>
</dbReference>
<evidence type="ECO:0000313" key="2">
    <source>
        <dbReference type="EMBL" id="PIK57701.1"/>
    </source>
</evidence>
<keyword evidence="1" id="KW-0175">Coiled coil</keyword>
<proteinExistence type="predicted"/>
<dbReference type="PANTHER" id="PTHR21533">
    <property type="entry name" value="LEUCINE-RICH PROTEIN"/>
    <property type="match status" value="1"/>
</dbReference>
<comment type="caution">
    <text evidence="2">The sequence shown here is derived from an EMBL/GenBank/DDBJ whole genome shotgun (WGS) entry which is preliminary data.</text>
</comment>
<name>A0A2G8LBS5_STIJA</name>
<dbReference type="InterPro" id="IPR028118">
    <property type="entry name" value="Chibby_fam"/>
</dbReference>
<dbReference type="CDD" id="cd07429">
    <property type="entry name" value="Cby_like"/>
    <property type="match status" value="1"/>
</dbReference>
<keyword evidence="3" id="KW-1185">Reference proteome</keyword>
<feature type="coiled-coil region" evidence="1">
    <location>
        <begin position="74"/>
        <end position="115"/>
    </location>
</feature>
<dbReference type="PANTHER" id="PTHR21533:SF19">
    <property type="entry name" value="LEUCINE-RICH PROTEIN"/>
    <property type="match status" value="1"/>
</dbReference>
<dbReference type="Proteomes" id="UP000230750">
    <property type="component" value="Unassembled WGS sequence"/>
</dbReference>
<accession>A0A2G8LBS5</accession>
<organism evidence="2 3">
    <name type="scientific">Stichopus japonicus</name>
    <name type="common">Sea cucumber</name>
    <dbReference type="NCBI Taxonomy" id="307972"/>
    <lineage>
        <taxon>Eukaryota</taxon>
        <taxon>Metazoa</taxon>
        <taxon>Echinodermata</taxon>
        <taxon>Eleutherozoa</taxon>
        <taxon>Echinozoa</taxon>
        <taxon>Holothuroidea</taxon>
        <taxon>Aspidochirotacea</taxon>
        <taxon>Aspidochirotida</taxon>
        <taxon>Stichopodidae</taxon>
        <taxon>Apostichopus</taxon>
    </lineage>
</organism>
<dbReference type="EMBL" id="MRZV01000134">
    <property type="protein sequence ID" value="PIK57701.1"/>
    <property type="molecule type" value="Genomic_DNA"/>
</dbReference>
<dbReference type="STRING" id="307972.A0A2G8LBS5"/>
<sequence>MPLRNKFSTKKTPPRRSVSLNNLNNLESSIREENYGMNYDVPKFKLGGHEFKFDDENGMWVSEAGNSSVTQREFVKMKKQNQSLQEENNLLKLKMEILLDMLAESTAEKHILEKELGDGTSWKNKRK</sequence>
<dbReference type="OrthoDB" id="2145765at2759"/>
<gene>
    <name evidence="2" type="ORF">BSL78_05385</name>
</gene>